<evidence type="ECO:0000313" key="3">
    <source>
        <dbReference type="EMBL" id="OHA86314.1"/>
    </source>
</evidence>
<proteinExistence type="predicted"/>
<feature type="domain" description="RecF/RecN/SMC N-terminal" evidence="2">
    <location>
        <begin position="3"/>
        <end position="737"/>
    </location>
</feature>
<dbReference type="SUPFAM" id="SSF52540">
    <property type="entry name" value="P-loop containing nucleoside triphosphate hydrolases"/>
    <property type="match status" value="1"/>
</dbReference>
<dbReference type="InterPro" id="IPR027417">
    <property type="entry name" value="P-loop_NTPase"/>
</dbReference>
<dbReference type="PANTHER" id="PTHR43977">
    <property type="entry name" value="STRUCTURAL MAINTENANCE OF CHROMOSOMES PROTEIN 3"/>
    <property type="match status" value="1"/>
</dbReference>
<gene>
    <name evidence="3" type="ORF">A2591_01910</name>
</gene>
<sequence length="752" mass="84240">MRVKQLEISGFKSFAKKTELVFDAPISAIVGPNGSGKSNVVEALRFVLGEQSLKSMRGKRGEDLIFNGSRTGARQNRASVSITFDNADRMFPLDYDEVTLTREVYRDGAGEYFVNGSAVRLRDIIELLSAVHIGASGHHIISQGEADRVLTASIKERRAMIEDALGLKIYQWKIGESERKLEKTRENMQQVDILRKEIAPHIKFLKKQVEKIEQARSLRDELSGLYREYLKREETYLARERSTIAHEKSTPEAELVELNARFSAAEAHLNAERGSDQDLAAIREAAARIAETRSRKDELSRVLGRIEGGIEYEERRLAEDAARAEQGEGVVPVRDVRTALDEAHRILGEVENQGDLGLVRLAIERARMTLVRFMEAVSGKTGVVVPEERSRERLETLTAERDEILRRLEDARTAESEAVAAEAAVKHSIETEKDKTRDAERALYEIRARRSELLAKLESVRAREERLADDTRRFEEEVREGVVLVGAMLRDYADTPITVDAHEVRSMQEDRRRKIEKLKIRLEDAGGAGGEDTLKEYDDAVARDEFLGRELEDLAKTADSLRELITELSEKLEQEFKGGIVKINKQFQEFFALMFGGGSASLTVVAPKKKRKDDDLAALEEGAEESVPEEVPEEDAGIDISVTHPHKKIHGLEVLSGGERALTSIALLFAISQVNPPPFLVLDETDAALDEANSRRYGDMLENLSKYSQLIVVTHNRETMSRASILYGVTMGSDAVSKLLSIKFDEATVMAK</sequence>
<dbReference type="Proteomes" id="UP000178168">
    <property type="component" value="Unassembled WGS sequence"/>
</dbReference>
<name>A0A1G2SMZ2_9BACT</name>
<evidence type="ECO:0000259" key="2">
    <source>
        <dbReference type="Pfam" id="PF02463"/>
    </source>
</evidence>
<evidence type="ECO:0000256" key="1">
    <source>
        <dbReference type="SAM" id="Coils"/>
    </source>
</evidence>
<dbReference type="AlphaFoldDB" id="A0A1G2SMZ2"/>
<dbReference type="STRING" id="1802730.A2591_01910"/>
<keyword evidence="1" id="KW-0175">Coiled coil</keyword>
<dbReference type="Gene3D" id="3.40.50.300">
    <property type="entry name" value="P-loop containing nucleotide triphosphate hydrolases"/>
    <property type="match status" value="2"/>
</dbReference>
<protein>
    <recommendedName>
        <fullName evidence="2">RecF/RecN/SMC N-terminal domain-containing protein</fullName>
    </recommendedName>
</protein>
<organism evidence="3 4">
    <name type="scientific">Candidatus Yonathbacteria bacterium RIFOXYD1_FULL_52_36</name>
    <dbReference type="NCBI Taxonomy" id="1802730"/>
    <lineage>
        <taxon>Bacteria</taxon>
        <taxon>Candidatus Yonathiibacteriota</taxon>
    </lineage>
</organism>
<accession>A0A1G2SMZ2</accession>
<evidence type="ECO:0000313" key="4">
    <source>
        <dbReference type="Proteomes" id="UP000178168"/>
    </source>
</evidence>
<comment type="caution">
    <text evidence="3">The sequence shown here is derived from an EMBL/GenBank/DDBJ whole genome shotgun (WGS) entry which is preliminary data.</text>
</comment>
<reference evidence="3 4" key="1">
    <citation type="journal article" date="2016" name="Nat. Commun.">
        <title>Thousands of microbial genomes shed light on interconnected biogeochemical processes in an aquifer system.</title>
        <authorList>
            <person name="Anantharaman K."/>
            <person name="Brown C.T."/>
            <person name="Hug L.A."/>
            <person name="Sharon I."/>
            <person name="Castelle C.J."/>
            <person name="Probst A.J."/>
            <person name="Thomas B.C."/>
            <person name="Singh A."/>
            <person name="Wilkins M.J."/>
            <person name="Karaoz U."/>
            <person name="Brodie E.L."/>
            <person name="Williams K.H."/>
            <person name="Hubbard S.S."/>
            <person name="Banfield J.F."/>
        </authorList>
    </citation>
    <scope>NUCLEOTIDE SEQUENCE [LARGE SCALE GENOMIC DNA]</scope>
</reference>
<dbReference type="InterPro" id="IPR003395">
    <property type="entry name" value="RecF/RecN/SMC_N"/>
</dbReference>
<dbReference type="EMBL" id="MHUZ01000004">
    <property type="protein sequence ID" value="OHA86314.1"/>
    <property type="molecule type" value="Genomic_DNA"/>
</dbReference>
<dbReference type="Pfam" id="PF02463">
    <property type="entry name" value="SMC_N"/>
    <property type="match status" value="1"/>
</dbReference>
<feature type="coiled-coil region" evidence="1">
    <location>
        <begin position="387"/>
        <end position="414"/>
    </location>
</feature>